<reference evidence="1" key="1">
    <citation type="journal article" date="2021" name="New Phytol.">
        <title>Evolutionary innovations through gain and loss of genes in the ectomycorrhizal Boletales.</title>
        <authorList>
            <person name="Wu G."/>
            <person name="Miyauchi S."/>
            <person name="Morin E."/>
            <person name="Kuo A."/>
            <person name="Drula E."/>
            <person name="Varga T."/>
            <person name="Kohler A."/>
            <person name="Feng B."/>
            <person name="Cao Y."/>
            <person name="Lipzen A."/>
            <person name="Daum C."/>
            <person name="Hundley H."/>
            <person name="Pangilinan J."/>
            <person name="Johnson J."/>
            <person name="Barry K."/>
            <person name="LaButti K."/>
            <person name="Ng V."/>
            <person name="Ahrendt S."/>
            <person name="Min B."/>
            <person name="Choi I.G."/>
            <person name="Park H."/>
            <person name="Plett J.M."/>
            <person name="Magnuson J."/>
            <person name="Spatafora J.W."/>
            <person name="Nagy L.G."/>
            <person name="Henrissat B."/>
            <person name="Grigoriev I.V."/>
            <person name="Yang Z.L."/>
            <person name="Xu J."/>
            <person name="Martin F.M."/>
        </authorList>
    </citation>
    <scope>NUCLEOTIDE SEQUENCE</scope>
    <source>
        <strain evidence="1">ATCC 28755</strain>
    </source>
</reference>
<gene>
    <name evidence="1" type="ORF">BJ138DRAFT_964172</name>
</gene>
<dbReference type="Proteomes" id="UP000790377">
    <property type="component" value="Unassembled WGS sequence"/>
</dbReference>
<name>A0ACB8A231_9AGAM</name>
<sequence length="278" mass="30695">TLGWNQIPVWQRDNEYILSGYRRVQHGWGGCLVSVFGYLHNETVNILSHLGGAILFVWFLCTFQSAYISSYDSTTWLDTCVVAIFLVSATFCMTASAVFHTSTCHSEKVSSQCHALDYSGIVVLTVGSFVPCLYYGFYCEPFSQIIYLCFIGLAGLGAAYIVLNPEYAKPTHRGARTKVFIGLGLSALVPVMQLLISHGFTKLFSEMGFGWLLTSGALYIAGALIYANRIPECLAPGKFDFIFASHQIFHLFVVLASLAHFNCVLTAFDHWHSGLSAC</sequence>
<dbReference type="EMBL" id="MU267919">
    <property type="protein sequence ID" value="KAH7907291.1"/>
    <property type="molecule type" value="Genomic_DNA"/>
</dbReference>
<organism evidence="1 2">
    <name type="scientific">Hygrophoropsis aurantiaca</name>
    <dbReference type="NCBI Taxonomy" id="72124"/>
    <lineage>
        <taxon>Eukaryota</taxon>
        <taxon>Fungi</taxon>
        <taxon>Dikarya</taxon>
        <taxon>Basidiomycota</taxon>
        <taxon>Agaricomycotina</taxon>
        <taxon>Agaricomycetes</taxon>
        <taxon>Agaricomycetidae</taxon>
        <taxon>Boletales</taxon>
        <taxon>Coniophorineae</taxon>
        <taxon>Hygrophoropsidaceae</taxon>
        <taxon>Hygrophoropsis</taxon>
    </lineage>
</organism>
<feature type="non-terminal residue" evidence="1">
    <location>
        <position position="1"/>
    </location>
</feature>
<comment type="caution">
    <text evidence="1">The sequence shown here is derived from an EMBL/GenBank/DDBJ whole genome shotgun (WGS) entry which is preliminary data.</text>
</comment>
<evidence type="ECO:0000313" key="2">
    <source>
        <dbReference type="Proteomes" id="UP000790377"/>
    </source>
</evidence>
<feature type="non-terminal residue" evidence="1">
    <location>
        <position position="278"/>
    </location>
</feature>
<proteinExistence type="predicted"/>
<evidence type="ECO:0000313" key="1">
    <source>
        <dbReference type="EMBL" id="KAH7907291.1"/>
    </source>
</evidence>
<protein>
    <submittedName>
        <fullName evidence="1">Hemolysin-III related-domain-containing protein</fullName>
    </submittedName>
</protein>
<keyword evidence="2" id="KW-1185">Reference proteome</keyword>
<accession>A0ACB8A231</accession>